<comment type="function">
    <text evidence="6">Catalyzes the adenylation by ATP of the carboxyl group of the C-terminal glycine of sulfur carrier protein MoaD.</text>
</comment>
<keyword evidence="2" id="KW-0808">Transferase</keyword>
<dbReference type="EMBL" id="CP002959">
    <property type="protein sequence ID" value="AFM13130.1"/>
    <property type="molecule type" value="Genomic_DNA"/>
</dbReference>
<evidence type="ECO:0000313" key="15">
    <source>
        <dbReference type="Proteomes" id="UP000006048"/>
    </source>
</evidence>
<dbReference type="KEGG" id="tpx:Turpa_2489"/>
<sequence length="245" mass="26213">MADPLTNRYSRQLLLPQLGKAGQQKLKSARVLIVGLGGLGCPAAQYLAAAGVGHLGLVDPDVVQVSNLHRQILYGEGDIGQTKVDVAKQRLLHLNPHATIATQAEKFTTDRSAFLAQACDLVLDCTDNFAARDAINAYCVQAKKPSVFASLYRFEGMLTVFDTTTGAGCYRCLYSESSEAIQNCAEAGVIGMLPGIMGAMQALEAIKIITGAGEVLNRQTLVYDGLNQTARKFIREKKADCSVCG</sequence>
<dbReference type="GO" id="GO:0005524">
    <property type="term" value="F:ATP binding"/>
    <property type="evidence" value="ECO:0007669"/>
    <property type="project" value="UniProtKB-KW"/>
</dbReference>
<proteinExistence type="inferred from homology"/>
<keyword evidence="4" id="KW-0067">ATP-binding</keyword>
<evidence type="ECO:0000256" key="8">
    <source>
        <dbReference type="ARBA" id="ARBA00066884"/>
    </source>
</evidence>
<dbReference type="Pfam" id="PF00899">
    <property type="entry name" value="ThiF"/>
    <property type="match status" value="1"/>
</dbReference>
<feature type="domain" description="THIF-type NAD/FAD binding fold" evidence="13">
    <location>
        <begin position="9"/>
        <end position="242"/>
    </location>
</feature>
<dbReference type="NCBIfam" id="NF004281">
    <property type="entry name" value="PRK05690.1"/>
    <property type="match status" value="1"/>
</dbReference>
<dbReference type="STRING" id="869212.Turpa_2489"/>
<dbReference type="InterPro" id="IPR000594">
    <property type="entry name" value="ThiF_NAD_FAD-bd"/>
</dbReference>
<reference evidence="14 15" key="1">
    <citation type="submission" date="2012-06" db="EMBL/GenBank/DDBJ databases">
        <title>The complete chromosome of genome of Turneriella parva DSM 21527.</title>
        <authorList>
            <consortium name="US DOE Joint Genome Institute (JGI-PGF)"/>
            <person name="Lucas S."/>
            <person name="Han J."/>
            <person name="Lapidus A."/>
            <person name="Bruce D."/>
            <person name="Goodwin L."/>
            <person name="Pitluck S."/>
            <person name="Peters L."/>
            <person name="Kyrpides N."/>
            <person name="Mavromatis K."/>
            <person name="Ivanova N."/>
            <person name="Mikhailova N."/>
            <person name="Chertkov O."/>
            <person name="Detter J.C."/>
            <person name="Tapia R."/>
            <person name="Han C."/>
            <person name="Land M."/>
            <person name="Hauser L."/>
            <person name="Markowitz V."/>
            <person name="Cheng J.-F."/>
            <person name="Hugenholtz P."/>
            <person name="Woyke T."/>
            <person name="Wu D."/>
            <person name="Gronow S."/>
            <person name="Wellnitz S."/>
            <person name="Brambilla E."/>
            <person name="Klenk H.-P."/>
            <person name="Eisen J.A."/>
        </authorList>
    </citation>
    <scope>NUCLEOTIDE SEQUENCE [LARGE SCALE GENOMIC DNA]</scope>
    <source>
        <strain evidence="15">ATCC BAA-1111 / DSM 21527 / NCTC 11395 / H</strain>
    </source>
</reference>
<dbReference type="OrthoDB" id="9804286at2"/>
<accession>I4B773</accession>
<evidence type="ECO:0000256" key="7">
    <source>
        <dbReference type="ARBA" id="ARBA00063809"/>
    </source>
</evidence>
<dbReference type="GO" id="GO:0008641">
    <property type="term" value="F:ubiquitin-like modifier activating enzyme activity"/>
    <property type="evidence" value="ECO:0007669"/>
    <property type="project" value="InterPro"/>
</dbReference>
<dbReference type="GO" id="GO:0004792">
    <property type="term" value="F:thiosulfate-cyanide sulfurtransferase activity"/>
    <property type="evidence" value="ECO:0007669"/>
    <property type="project" value="TreeGrafter"/>
</dbReference>
<dbReference type="FunFam" id="3.40.50.720:FF:000033">
    <property type="entry name" value="Adenylyltransferase and sulfurtransferase MOCS3"/>
    <property type="match status" value="1"/>
</dbReference>
<comment type="similarity">
    <text evidence="1">Belongs to the HesA/MoeB/ThiF family.</text>
</comment>
<dbReference type="PANTHER" id="PTHR10953:SF102">
    <property type="entry name" value="ADENYLYLTRANSFERASE AND SULFURTRANSFERASE MOCS3"/>
    <property type="match status" value="1"/>
</dbReference>
<dbReference type="CDD" id="cd00757">
    <property type="entry name" value="ThiF_MoeB_HesA_family"/>
    <property type="match status" value="1"/>
</dbReference>
<keyword evidence="3" id="KW-0547">Nucleotide-binding</keyword>
<name>I4B773_TURPD</name>
<dbReference type="Proteomes" id="UP000006048">
    <property type="component" value="Chromosome"/>
</dbReference>
<evidence type="ECO:0000256" key="9">
    <source>
        <dbReference type="ARBA" id="ARBA00073635"/>
    </source>
</evidence>
<dbReference type="PATRIC" id="fig|869212.3.peg.2506"/>
<comment type="catalytic activity">
    <reaction evidence="5">
        <text>[molybdopterin-synthase sulfur-carrier protein]-C-terminal Gly-Gly + ATP + H(+) = [molybdopterin-synthase sulfur-carrier protein]-C-terminal Gly-Gly-AMP + diphosphate</text>
        <dbReference type="Rhea" id="RHEA:43616"/>
        <dbReference type="Rhea" id="RHEA-COMP:12159"/>
        <dbReference type="Rhea" id="RHEA-COMP:12202"/>
        <dbReference type="ChEBI" id="CHEBI:15378"/>
        <dbReference type="ChEBI" id="CHEBI:30616"/>
        <dbReference type="ChEBI" id="CHEBI:33019"/>
        <dbReference type="ChEBI" id="CHEBI:90618"/>
        <dbReference type="ChEBI" id="CHEBI:90778"/>
        <dbReference type="EC" id="2.7.7.80"/>
    </reaction>
</comment>
<evidence type="ECO:0000256" key="5">
    <source>
        <dbReference type="ARBA" id="ARBA00052218"/>
    </source>
</evidence>
<dbReference type="GO" id="GO:0008146">
    <property type="term" value="F:sulfotransferase activity"/>
    <property type="evidence" value="ECO:0007669"/>
    <property type="project" value="TreeGrafter"/>
</dbReference>
<evidence type="ECO:0000256" key="2">
    <source>
        <dbReference type="ARBA" id="ARBA00022679"/>
    </source>
</evidence>
<evidence type="ECO:0000313" key="14">
    <source>
        <dbReference type="EMBL" id="AFM13130.1"/>
    </source>
</evidence>
<dbReference type="InterPro" id="IPR045886">
    <property type="entry name" value="ThiF/MoeB/HesA"/>
</dbReference>
<dbReference type="EC" id="2.7.7.80" evidence="8"/>
<evidence type="ECO:0000256" key="4">
    <source>
        <dbReference type="ARBA" id="ARBA00022840"/>
    </source>
</evidence>
<gene>
    <name evidence="14" type="ordered locus">Turpa_2489</name>
</gene>
<keyword evidence="15" id="KW-1185">Reference proteome</keyword>
<dbReference type="InterPro" id="IPR035985">
    <property type="entry name" value="Ubiquitin-activating_enz"/>
</dbReference>
<dbReference type="SUPFAM" id="SSF69572">
    <property type="entry name" value="Activating enzymes of the ubiquitin-like proteins"/>
    <property type="match status" value="1"/>
</dbReference>
<evidence type="ECO:0000256" key="6">
    <source>
        <dbReference type="ARBA" id="ARBA00055169"/>
    </source>
</evidence>
<dbReference type="AlphaFoldDB" id="I4B773"/>
<evidence type="ECO:0000259" key="13">
    <source>
        <dbReference type="Pfam" id="PF00899"/>
    </source>
</evidence>
<dbReference type="PANTHER" id="PTHR10953">
    <property type="entry name" value="UBIQUITIN-ACTIVATING ENZYME E1"/>
    <property type="match status" value="1"/>
</dbReference>
<organism evidence="14 15">
    <name type="scientific">Turneriella parva (strain ATCC BAA-1111 / DSM 21527 / NCTC 11395 / H)</name>
    <name type="common">Leptospira parva</name>
    <dbReference type="NCBI Taxonomy" id="869212"/>
    <lineage>
        <taxon>Bacteria</taxon>
        <taxon>Pseudomonadati</taxon>
        <taxon>Spirochaetota</taxon>
        <taxon>Spirochaetia</taxon>
        <taxon>Leptospirales</taxon>
        <taxon>Leptospiraceae</taxon>
        <taxon>Turneriella</taxon>
    </lineage>
</organism>
<evidence type="ECO:0000256" key="12">
    <source>
        <dbReference type="ARBA" id="ARBA00078531"/>
    </source>
</evidence>
<evidence type="ECO:0000256" key="11">
    <source>
        <dbReference type="ARBA" id="ARBA00075328"/>
    </source>
</evidence>
<evidence type="ECO:0000256" key="10">
    <source>
        <dbReference type="ARBA" id="ARBA00075110"/>
    </source>
</evidence>
<dbReference type="Gene3D" id="3.40.50.720">
    <property type="entry name" value="NAD(P)-binding Rossmann-like Domain"/>
    <property type="match status" value="1"/>
</dbReference>
<dbReference type="GO" id="GO:0061605">
    <property type="term" value="F:molybdopterin-synthase adenylyltransferase activity"/>
    <property type="evidence" value="ECO:0007669"/>
    <property type="project" value="UniProtKB-EC"/>
</dbReference>
<dbReference type="GO" id="GO:0005829">
    <property type="term" value="C:cytosol"/>
    <property type="evidence" value="ECO:0007669"/>
    <property type="project" value="TreeGrafter"/>
</dbReference>
<dbReference type="RefSeq" id="WP_014803636.1">
    <property type="nucleotide sequence ID" value="NC_018020.1"/>
</dbReference>
<comment type="subunit">
    <text evidence="7">Homodimer. Forms a stable heterotetrameric complex of 2 MoeB and 2 MoaD during adenylation of MoaD.</text>
</comment>
<protein>
    <recommendedName>
        <fullName evidence="9">Molybdopterin-synthase adenylyltransferase</fullName>
        <ecNumber evidence="8">2.7.7.80</ecNumber>
    </recommendedName>
    <alternativeName>
        <fullName evidence="12">MoaD protein adenylase</fullName>
    </alternativeName>
    <alternativeName>
        <fullName evidence="10">Molybdopterin-converting factor subunit 1 adenylase</fullName>
    </alternativeName>
    <alternativeName>
        <fullName evidence="11">Sulfur carrier protein MoaD adenylyltransferase</fullName>
    </alternativeName>
</protein>
<evidence type="ECO:0000256" key="3">
    <source>
        <dbReference type="ARBA" id="ARBA00022741"/>
    </source>
</evidence>
<evidence type="ECO:0000256" key="1">
    <source>
        <dbReference type="ARBA" id="ARBA00009919"/>
    </source>
</evidence>
<dbReference type="HOGENOM" id="CLU_013325_10_3_12"/>